<organism evidence="2 3">
    <name type="scientific">Candidatus Sungbacteria bacterium RIFCSPLOWO2_01_FULL_47_10</name>
    <dbReference type="NCBI Taxonomy" id="1802276"/>
    <lineage>
        <taxon>Bacteria</taxon>
        <taxon>Candidatus Sungiibacteriota</taxon>
    </lineage>
</organism>
<keyword evidence="1" id="KW-0812">Transmembrane</keyword>
<evidence type="ECO:0000313" key="3">
    <source>
        <dbReference type="Proteomes" id="UP000177982"/>
    </source>
</evidence>
<feature type="transmembrane region" description="Helical" evidence="1">
    <location>
        <begin position="9"/>
        <end position="32"/>
    </location>
</feature>
<accession>A0A1G2L713</accession>
<dbReference type="AlphaFoldDB" id="A0A1G2L713"/>
<evidence type="ECO:0000313" key="2">
    <source>
        <dbReference type="EMBL" id="OHA07435.1"/>
    </source>
</evidence>
<dbReference type="EMBL" id="MHQO01000010">
    <property type="protein sequence ID" value="OHA07435.1"/>
    <property type="molecule type" value="Genomic_DNA"/>
</dbReference>
<keyword evidence="1" id="KW-1133">Transmembrane helix</keyword>
<proteinExistence type="predicted"/>
<reference evidence="2 3" key="1">
    <citation type="journal article" date="2016" name="Nat. Commun.">
        <title>Thousands of microbial genomes shed light on interconnected biogeochemical processes in an aquifer system.</title>
        <authorList>
            <person name="Anantharaman K."/>
            <person name="Brown C.T."/>
            <person name="Hug L.A."/>
            <person name="Sharon I."/>
            <person name="Castelle C.J."/>
            <person name="Probst A.J."/>
            <person name="Thomas B.C."/>
            <person name="Singh A."/>
            <person name="Wilkins M.J."/>
            <person name="Karaoz U."/>
            <person name="Brodie E.L."/>
            <person name="Williams K.H."/>
            <person name="Hubbard S.S."/>
            <person name="Banfield J.F."/>
        </authorList>
    </citation>
    <scope>NUCLEOTIDE SEQUENCE [LARGE SCALE GENOMIC DNA]</scope>
</reference>
<dbReference type="Proteomes" id="UP000177982">
    <property type="component" value="Unassembled WGS sequence"/>
</dbReference>
<name>A0A1G2L713_9BACT</name>
<sequence>MNKKRIFKYFLQALLLIGVGAAVFFGIGYYGYYNSPEYQAEQEVESLTRQYMEDTYGGETPEETLELFISALEKGDVELASKYFVLDKQEEIHGYLAELRDSNGLKNAIVDAHTLKLTKNNGDRVFFTIADENNIVEVQLVMIRGLNGKWKILEL</sequence>
<gene>
    <name evidence="2" type="ORF">A2934_05600</name>
</gene>
<evidence type="ECO:0000256" key="1">
    <source>
        <dbReference type="SAM" id="Phobius"/>
    </source>
</evidence>
<keyword evidence="1" id="KW-0472">Membrane</keyword>
<comment type="caution">
    <text evidence="2">The sequence shown here is derived from an EMBL/GenBank/DDBJ whole genome shotgun (WGS) entry which is preliminary data.</text>
</comment>
<protein>
    <submittedName>
        <fullName evidence="2">Uncharacterized protein</fullName>
    </submittedName>
</protein>